<evidence type="ECO:0000313" key="2">
    <source>
        <dbReference type="Proteomes" id="UP001352852"/>
    </source>
</evidence>
<dbReference type="EMBL" id="JAHUTJ010071905">
    <property type="protein sequence ID" value="MED6292350.1"/>
    <property type="molecule type" value="Genomic_DNA"/>
</dbReference>
<comment type="caution">
    <text evidence="1">The sequence shown here is derived from an EMBL/GenBank/DDBJ whole genome shotgun (WGS) entry which is preliminary data.</text>
</comment>
<dbReference type="Proteomes" id="UP001352852">
    <property type="component" value="Unassembled WGS sequence"/>
</dbReference>
<organism evidence="1 2">
    <name type="scientific">Characodon lateralis</name>
    <dbReference type="NCBI Taxonomy" id="208331"/>
    <lineage>
        <taxon>Eukaryota</taxon>
        <taxon>Metazoa</taxon>
        <taxon>Chordata</taxon>
        <taxon>Craniata</taxon>
        <taxon>Vertebrata</taxon>
        <taxon>Euteleostomi</taxon>
        <taxon>Actinopterygii</taxon>
        <taxon>Neopterygii</taxon>
        <taxon>Teleostei</taxon>
        <taxon>Neoteleostei</taxon>
        <taxon>Acanthomorphata</taxon>
        <taxon>Ovalentaria</taxon>
        <taxon>Atherinomorphae</taxon>
        <taxon>Cyprinodontiformes</taxon>
        <taxon>Goodeidae</taxon>
        <taxon>Characodon</taxon>
    </lineage>
</organism>
<reference evidence="1 2" key="1">
    <citation type="submission" date="2021-06" db="EMBL/GenBank/DDBJ databases">
        <authorList>
            <person name="Palmer J.M."/>
        </authorList>
    </citation>
    <scope>NUCLEOTIDE SEQUENCE [LARGE SCALE GENOMIC DNA]</scope>
    <source>
        <strain evidence="1 2">CL_MEX2019</strain>
        <tissue evidence="1">Muscle</tissue>
    </source>
</reference>
<name>A0ABU7F205_9TELE</name>
<proteinExistence type="predicted"/>
<keyword evidence="2" id="KW-1185">Reference proteome</keyword>
<accession>A0ABU7F205</accession>
<sequence length="199" mass="22190">MSFHRLHRQASWQLGFGSAADTHIDGQTGLDTPGKQRQHVYWSGWTKWTSSTMFSGMYCDASISDTTNVSLTILTGSLNTIWNLTNKHEALKISGLGSWLFHCCYCCLAQHYETSPSLHRVEEPNAVCWTTDLDQMLPAHPQEISSCKRSKVSSSACSPAQSLNADLPLDLDLITVQTTFILQILQRDPGEMHRSGFPD</sequence>
<evidence type="ECO:0000313" key="1">
    <source>
        <dbReference type="EMBL" id="MED6292350.1"/>
    </source>
</evidence>
<gene>
    <name evidence="1" type="ORF">CHARACLAT_032941</name>
</gene>
<protein>
    <submittedName>
        <fullName evidence="1">Uncharacterized protein</fullName>
    </submittedName>
</protein>